<evidence type="ECO:0000256" key="1">
    <source>
        <dbReference type="SAM" id="MobiDB-lite"/>
    </source>
</evidence>
<dbReference type="EMBL" id="QCYY01000161">
    <property type="protein sequence ID" value="ROT85868.1"/>
    <property type="molecule type" value="Genomic_DNA"/>
</dbReference>
<feature type="region of interest" description="Disordered" evidence="1">
    <location>
        <begin position="1"/>
        <end position="75"/>
    </location>
</feature>
<proteinExistence type="predicted"/>
<evidence type="ECO:0000313" key="3">
    <source>
        <dbReference type="Proteomes" id="UP000283509"/>
    </source>
</evidence>
<accession>A0A3R7PXM3</accession>
<dbReference type="Proteomes" id="UP000283509">
    <property type="component" value="Unassembled WGS sequence"/>
</dbReference>
<comment type="caution">
    <text evidence="2">The sequence shown here is derived from an EMBL/GenBank/DDBJ whole genome shotgun (WGS) entry which is preliminary data.</text>
</comment>
<dbReference type="GO" id="GO:0008270">
    <property type="term" value="F:zinc ion binding"/>
    <property type="evidence" value="ECO:0007669"/>
    <property type="project" value="InterPro"/>
</dbReference>
<evidence type="ECO:0008006" key="4">
    <source>
        <dbReference type="Google" id="ProtNLM"/>
    </source>
</evidence>
<reference evidence="2 3" key="2">
    <citation type="submission" date="2019-01" db="EMBL/GenBank/DDBJ databases">
        <title>The decoding of complex shrimp genome reveals the adaptation for benthos swimmer, frequently molting mechanism and breeding impact on genome.</title>
        <authorList>
            <person name="Sun Y."/>
            <person name="Gao Y."/>
            <person name="Yu Y."/>
        </authorList>
    </citation>
    <scope>NUCLEOTIDE SEQUENCE [LARGE SCALE GENOMIC DNA]</scope>
    <source>
        <tissue evidence="2">Muscle</tissue>
    </source>
</reference>
<dbReference type="GO" id="GO:0003676">
    <property type="term" value="F:nucleic acid binding"/>
    <property type="evidence" value="ECO:0007669"/>
    <property type="project" value="InterPro"/>
</dbReference>
<gene>
    <name evidence="2" type="ORF">C7M84_004583</name>
</gene>
<feature type="compositionally biased region" description="Basic and acidic residues" evidence="1">
    <location>
        <begin position="35"/>
        <end position="51"/>
    </location>
</feature>
<keyword evidence="3" id="KW-1185">Reference proteome</keyword>
<protein>
    <recommendedName>
        <fullName evidence="4">CCHC-type domain-containing protein</fullName>
    </recommendedName>
</protein>
<dbReference type="SUPFAM" id="SSF57756">
    <property type="entry name" value="Retrovirus zinc finger-like domains"/>
    <property type="match status" value="1"/>
</dbReference>
<organism evidence="2 3">
    <name type="scientific">Penaeus vannamei</name>
    <name type="common">Whiteleg shrimp</name>
    <name type="synonym">Litopenaeus vannamei</name>
    <dbReference type="NCBI Taxonomy" id="6689"/>
    <lineage>
        <taxon>Eukaryota</taxon>
        <taxon>Metazoa</taxon>
        <taxon>Ecdysozoa</taxon>
        <taxon>Arthropoda</taxon>
        <taxon>Crustacea</taxon>
        <taxon>Multicrustacea</taxon>
        <taxon>Malacostraca</taxon>
        <taxon>Eumalacostraca</taxon>
        <taxon>Eucarida</taxon>
        <taxon>Decapoda</taxon>
        <taxon>Dendrobranchiata</taxon>
        <taxon>Penaeoidea</taxon>
        <taxon>Penaeidae</taxon>
        <taxon>Penaeus</taxon>
    </lineage>
</organism>
<reference evidence="2 3" key="1">
    <citation type="submission" date="2018-04" db="EMBL/GenBank/DDBJ databases">
        <authorList>
            <person name="Zhang X."/>
            <person name="Yuan J."/>
            <person name="Li F."/>
            <person name="Xiang J."/>
        </authorList>
    </citation>
    <scope>NUCLEOTIDE SEQUENCE [LARGE SCALE GENOMIC DNA]</scope>
    <source>
        <tissue evidence="2">Muscle</tissue>
    </source>
</reference>
<name>A0A3R7PXM3_PENVA</name>
<sequence length="426" mass="47693">MDYSGPGSLADNEAAHAMSDEEDRCNDHWPPLESRSYHELAPDVAGPDHRPRTPATTKRTMEHDSDTKSTPSSHAAKAFKREALADHSALDNPLPRPSSQTMPSMTKLAFPAFAPRDKYVKLVFQEKPSNDVKIRWLSEVTKAFCLDRELAEVKMSAVAFRFVYISRQREDIIDKVTKGEFLSLFLQVQDSIDRPHKFPTYLITRYLVGVEPSKELPGMYTVRRFHQNGTPINRLVVTWSLREPPPPAVNFTFLPCLPPCELRRMKDEQPWCFKCWGIGHISRYCSSSDKCAWCAAGHATRPCPYRTPPTPTAAVASISTSDTSPPPVPDTSQWKCPRCHMPRVNVWHGCAKQSRIALPQYFTPTQNATPPPTAPPYSPHADAAEVVALLKAVASLEVRCITLTARFDAIDSRIDNLVSQQACQPS</sequence>
<dbReference type="InterPro" id="IPR036875">
    <property type="entry name" value="Znf_CCHC_sf"/>
</dbReference>
<evidence type="ECO:0000313" key="2">
    <source>
        <dbReference type="EMBL" id="ROT85868.1"/>
    </source>
</evidence>
<dbReference type="AlphaFoldDB" id="A0A3R7PXM3"/>
<dbReference type="Gene3D" id="4.10.60.10">
    <property type="entry name" value="Zinc finger, CCHC-type"/>
    <property type="match status" value="1"/>
</dbReference>